<keyword evidence="2" id="KW-0732">Signal</keyword>
<feature type="chain" id="PRO_5009327975" description="Fibrinogen C-terminal domain-containing protein" evidence="2">
    <location>
        <begin position="31"/>
        <end position="275"/>
    </location>
</feature>
<dbReference type="PANTHER" id="PTHR19143">
    <property type="entry name" value="FIBRINOGEN/TENASCIN/ANGIOPOEITIN"/>
    <property type="match status" value="1"/>
</dbReference>
<dbReference type="AlphaFoldDB" id="A0A1I8Q9N8"/>
<evidence type="ECO:0000313" key="5">
    <source>
        <dbReference type="Proteomes" id="UP000095300"/>
    </source>
</evidence>
<dbReference type="Proteomes" id="UP000095300">
    <property type="component" value="Unassembled WGS sequence"/>
</dbReference>
<evidence type="ECO:0000256" key="2">
    <source>
        <dbReference type="SAM" id="SignalP"/>
    </source>
</evidence>
<evidence type="ECO:0000313" key="4">
    <source>
        <dbReference type="EnsemblMetazoa" id="SCAU015153-PA"/>
    </source>
</evidence>
<proteinExistence type="predicted"/>
<organism evidence="4 5">
    <name type="scientific">Stomoxys calcitrans</name>
    <name type="common">Stable fly</name>
    <name type="synonym">Conops calcitrans</name>
    <dbReference type="NCBI Taxonomy" id="35570"/>
    <lineage>
        <taxon>Eukaryota</taxon>
        <taxon>Metazoa</taxon>
        <taxon>Ecdysozoa</taxon>
        <taxon>Arthropoda</taxon>
        <taxon>Hexapoda</taxon>
        <taxon>Insecta</taxon>
        <taxon>Pterygota</taxon>
        <taxon>Neoptera</taxon>
        <taxon>Endopterygota</taxon>
        <taxon>Diptera</taxon>
        <taxon>Brachycera</taxon>
        <taxon>Muscomorpha</taxon>
        <taxon>Muscoidea</taxon>
        <taxon>Muscidae</taxon>
        <taxon>Stomoxys</taxon>
    </lineage>
</organism>
<name>A0A1I8Q9N8_STOCA</name>
<dbReference type="STRING" id="35570.A0A1I8Q9N8"/>
<protein>
    <recommendedName>
        <fullName evidence="3">Fibrinogen C-terminal domain-containing protein</fullName>
    </recommendedName>
</protein>
<dbReference type="CDD" id="cd00087">
    <property type="entry name" value="FReD"/>
    <property type="match status" value="1"/>
</dbReference>
<keyword evidence="1" id="KW-0175">Coiled coil</keyword>
<dbReference type="SUPFAM" id="SSF56496">
    <property type="entry name" value="Fibrinogen C-terminal domain-like"/>
    <property type="match status" value="1"/>
</dbReference>
<dbReference type="OrthoDB" id="6145874at2759"/>
<gene>
    <name evidence="4" type="primary">106087489</name>
</gene>
<dbReference type="InterPro" id="IPR014716">
    <property type="entry name" value="Fibrinogen_a/b/g_C_1"/>
</dbReference>
<feature type="domain" description="Fibrinogen C-terminal" evidence="3">
    <location>
        <begin position="29"/>
        <end position="275"/>
    </location>
</feature>
<keyword evidence="5" id="KW-1185">Reference proteome</keyword>
<evidence type="ECO:0000259" key="3">
    <source>
        <dbReference type="PROSITE" id="PS51406"/>
    </source>
</evidence>
<reference evidence="4" key="1">
    <citation type="submission" date="2020-05" db="UniProtKB">
        <authorList>
            <consortium name="EnsemblMetazoa"/>
        </authorList>
    </citation>
    <scope>IDENTIFICATION</scope>
    <source>
        <strain evidence="4">USDA</strain>
    </source>
</reference>
<dbReference type="InterPro" id="IPR050373">
    <property type="entry name" value="Fibrinogen_C-term_domain"/>
</dbReference>
<dbReference type="InterPro" id="IPR002181">
    <property type="entry name" value="Fibrinogen_a/b/g_C_dom"/>
</dbReference>
<feature type="coiled-coil region" evidence="1">
    <location>
        <begin position="42"/>
        <end position="76"/>
    </location>
</feature>
<feature type="signal peptide" evidence="2">
    <location>
        <begin position="1"/>
        <end position="30"/>
    </location>
</feature>
<dbReference type="InterPro" id="IPR036056">
    <property type="entry name" value="Fibrinogen-like_C"/>
</dbReference>
<dbReference type="SMART" id="SM00186">
    <property type="entry name" value="FBG"/>
    <property type="match status" value="1"/>
</dbReference>
<evidence type="ECO:0000256" key="1">
    <source>
        <dbReference type="SAM" id="Coils"/>
    </source>
</evidence>
<dbReference type="VEuPathDB" id="VectorBase:SCAU015153"/>
<accession>A0A1I8Q9N8</accession>
<dbReference type="PROSITE" id="PS51406">
    <property type="entry name" value="FIBRINOGEN_C_2"/>
    <property type="match status" value="1"/>
</dbReference>
<dbReference type="EnsemblMetazoa" id="SCAU015153-RA">
    <property type="protein sequence ID" value="SCAU015153-PA"/>
    <property type="gene ID" value="SCAU015153"/>
</dbReference>
<dbReference type="KEGG" id="scac:106087489"/>
<dbReference type="GO" id="GO:0005615">
    <property type="term" value="C:extracellular space"/>
    <property type="evidence" value="ECO:0007669"/>
    <property type="project" value="TreeGrafter"/>
</dbReference>
<dbReference type="PANTHER" id="PTHR19143:SF327">
    <property type="entry name" value="FI21813P1-RELATED"/>
    <property type="match status" value="1"/>
</dbReference>
<dbReference type="Gene3D" id="3.90.215.10">
    <property type="entry name" value="Gamma Fibrinogen, chain A, domain 1"/>
    <property type="match status" value="1"/>
</dbReference>
<sequence length="275" mass="31619">MRNILKIKFQNMLLGLMLCLFSADISLTTAEPSNFQNDDSENQSMNHNIQELHSKINDLERQMKELSNEVVEKCSKGLDSNDGVVVIQRRMDGSVDFSRTWAEYKEGFGNISGEFFIGLETLHKLTNARPYQLFIIMDDWEGDRRVALYDFFVVGSEEHKYGLLSLGTYSGSAGDALSYHLGKNFTTKDQDNERRYENWCPLGHGSGWWHIDCNPCNLNGPYLKGKVDDNIHKISPELSTKKQRFQSRHAEAIVWDAFKGSQYSLKFVEMIIRPR</sequence>
<dbReference type="Pfam" id="PF00147">
    <property type="entry name" value="Fibrinogen_C"/>
    <property type="match status" value="1"/>
</dbReference>